<dbReference type="Gene3D" id="1.10.1660.10">
    <property type="match status" value="1"/>
</dbReference>
<dbReference type="PATRIC" id="fig|1125712.3.peg.2290"/>
<protein>
    <submittedName>
        <fullName evidence="2">Transcriptional regulator, MerR family</fullName>
    </submittedName>
</protein>
<feature type="domain" description="HTH merR-type" evidence="1">
    <location>
        <begin position="50"/>
        <end position="80"/>
    </location>
</feature>
<reference evidence="2 3" key="1">
    <citation type="submission" date="2013-08" db="EMBL/GenBank/DDBJ databases">
        <authorList>
            <person name="Durkin A.S."/>
            <person name="Haft D.R."/>
            <person name="McCorrison J."/>
            <person name="Torralba M."/>
            <person name="Gillis M."/>
            <person name="Haft D.H."/>
            <person name="Methe B."/>
            <person name="Sutton G."/>
            <person name="Nelson K.E."/>
        </authorList>
    </citation>
    <scope>NUCLEOTIDE SEQUENCE [LARGE SCALE GENOMIC DNA]</scope>
    <source>
        <strain evidence="2 3">F0195</strain>
    </source>
</reference>
<evidence type="ECO:0000313" key="3">
    <source>
        <dbReference type="Proteomes" id="UP000016638"/>
    </source>
</evidence>
<name>U2SZ95_9ACTN</name>
<dbReference type="GO" id="GO:0006355">
    <property type="term" value="P:regulation of DNA-templated transcription"/>
    <property type="evidence" value="ECO:0007669"/>
    <property type="project" value="InterPro"/>
</dbReference>
<dbReference type="EMBL" id="AWEZ01000069">
    <property type="protein sequence ID" value="ERL06139.1"/>
    <property type="molecule type" value="Genomic_DNA"/>
</dbReference>
<dbReference type="SUPFAM" id="SSF46955">
    <property type="entry name" value="Putative DNA-binding domain"/>
    <property type="match status" value="1"/>
</dbReference>
<dbReference type="InterPro" id="IPR009061">
    <property type="entry name" value="DNA-bd_dom_put_sf"/>
</dbReference>
<dbReference type="GO" id="GO:0003677">
    <property type="term" value="F:DNA binding"/>
    <property type="evidence" value="ECO:0007669"/>
    <property type="project" value="InterPro"/>
</dbReference>
<sequence>MSRTVYEHTCGVSYASRVDDATRKDIATVGRAQAERVIELVEELYAMERPYTIGNAAAGLGMPASTIRFYEKNGLIPKPVAFERRKAPVRRG</sequence>
<keyword evidence="3" id="KW-1185">Reference proteome</keyword>
<organism evidence="2 3">
    <name type="scientific">Olsenella profusa F0195</name>
    <dbReference type="NCBI Taxonomy" id="1125712"/>
    <lineage>
        <taxon>Bacteria</taxon>
        <taxon>Bacillati</taxon>
        <taxon>Actinomycetota</taxon>
        <taxon>Coriobacteriia</taxon>
        <taxon>Coriobacteriales</taxon>
        <taxon>Atopobiaceae</taxon>
        <taxon>Olsenella</taxon>
    </lineage>
</organism>
<dbReference type="eggNOG" id="COG0789">
    <property type="taxonomic scope" value="Bacteria"/>
</dbReference>
<proteinExistence type="predicted"/>
<dbReference type="Proteomes" id="UP000016638">
    <property type="component" value="Unassembled WGS sequence"/>
</dbReference>
<dbReference type="STRING" id="1125712.HMPREF1316_0631"/>
<evidence type="ECO:0000259" key="1">
    <source>
        <dbReference type="PROSITE" id="PS50937"/>
    </source>
</evidence>
<dbReference type="InterPro" id="IPR000551">
    <property type="entry name" value="MerR-type_HTH_dom"/>
</dbReference>
<dbReference type="PROSITE" id="PS50937">
    <property type="entry name" value="HTH_MERR_2"/>
    <property type="match status" value="1"/>
</dbReference>
<dbReference type="Pfam" id="PF00376">
    <property type="entry name" value="MerR"/>
    <property type="match status" value="1"/>
</dbReference>
<evidence type="ECO:0000313" key="2">
    <source>
        <dbReference type="EMBL" id="ERL06139.1"/>
    </source>
</evidence>
<dbReference type="AlphaFoldDB" id="U2SZ95"/>
<gene>
    <name evidence="2" type="ORF">HMPREF1316_0631</name>
</gene>
<comment type="caution">
    <text evidence="2">The sequence shown here is derived from an EMBL/GenBank/DDBJ whole genome shotgun (WGS) entry which is preliminary data.</text>
</comment>
<accession>U2SZ95</accession>